<comment type="caution">
    <text evidence="2">The sequence shown here is derived from an EMBL/GenBank/DDBJ whole genome shotgun (WGS) entry which is preliminary data.</text>
</comment>
<dbReference type="Proteomes" id="UP001215598">
    <property type="component" value="Unassembled WGS sequence"/>
</dbReference>
<organism evidence="2 3">
    <name type="scientific">Mycena metata</name>
    <dbReference type="NCBI Taxonomy" id="1033252"/>
    <lineage>
        <taxon>Eukaryota</taxon>
        <taxon>Fungi</taxon>
        <taxon>Dikarya</taxon>
        <taxon>Basidiomycota</taxon>
        <taxon>Agaricomycotina</taxon>
        <taxon>Agaricomycetes</taxon>
        <taxon>Agaricomycetidae</taxon>
        <taxon>Agaricales</taxon>
        <taxon>Marasmiineae</taxon>
        <taxon>Mycenaceae</taxon>
        <taxon>Mycena</taxon>
    </lineage>
</organism>
<sequence>MAAPSDKNLDPDAQQLLLTDNPAASEGDIPQLQPGGPAVKLDDLGPMVVNSDGTLSRILNWSSLTAAEKERTLRVLTARNK</sequence>
<evidence type="ECO:0000313" key="3">
    <source>
        <dbReference type="Proteomes" id="UP001215598"/>
    </source>
</evidence>
<dbReference type="EMBL" id="JARKIB010000275">
    <property type="protein sequence ID" value="KAJ7717569.1"/>
    <property type="molecule type" value="Genomic_DNA"/>
</dbReference>
<feature type="region of interest" description="Disordered" evidence="1">
    <location>
        <begin position="20"/>
        <end position="40"/>
    </location>
</feature>
<gene>
    <name evidence="2" type="ORF">B0H16DRAFT_1338023</name>
</gene>
<evidence type="ECO:0000256" key="1">
    <source>
        <dbReference type="SAM" id="MobiDB-lite"/>
    </source>
</evidence>
<dbReference type="PANTHER" id="PTHR39474">
    <property type="entry name" value="UNNAMED PRODUCT"/>
    <property type="match status" value="1"/>
</dbReference>
<dbReference type="AlphaFoldDB" id="A0AAD7HD07"/>
<dbReference type="PANTHER" id="PTHR39474:SF1">
    <property type="entry name" value="FUNGAL SPECIFIC TRANSCRIPTION FACTOR"/>
    <property type="match status" value="1"/>
</dbReference>
<name>A0AAD7HD07_9AGAR</name>
<protein>
    <submittedName>
        <fullName evidence="2">Uncharacterized protein</fullName>
    </submittedName>
</protein>
<keyword evidence="3" id="KW-1185">Reference proteome</keyword>
<proteinExistence type="predicted"/>
<reference evidence="2" key="1">
    <citation type="submission" date="2023-03" db="EMBL/GenBank/DDBJ databases">
        <title>Massive genome expansion in bonnet fungi (Mycena s.s.) driven by repeated elements and novel gene families across ecological guilds.</title>
        <authorList>
            <consortium name="Lawrence Berkeley National Laboratory"/>
            <person name="Harder C.B."/>
            <person name="Miyauchi S."/>
            <person name="Viragh M."/>
            <person name="Kuo A."/>
            <person name="Thoen E."/>
            <person name="Andreopoulos B."/>
            <person name="Lu D."/>
            <person name="Skrede I."/>
            <person name="Drula E."/>
            <person name="Henrissat B."/>
            <person name="Morin E."/>
            <person name="Kohler A."/>
            <person name="Barry K."/>
            <person name="LaButti K."/>
            <person name="Morin E."/>
            <person name="Salamov A."/>
            <person name="Lipzen A."/>
            <person name="Mereny Z."/>
            <person name="Hegedus B."/>
            <person name="Baldrian P."/>
            <person name="Stursova M."/>
            <person name="Weitz H."/>
            <person name="Taylor A."/>
            <person name="Grigoriev I.V."/>
            <person name="Nagy L.G."/>
            <person name="Martin F."/>
            <person name="Kauserud H."/>
        </authorList>
    </citation>
    <scope>NUCLEOTIDE SEQUENCE</scope>
    <source>
        <strain evidence="2">CBHHK182m</strain>
    </source>
</reference>
<evidence type="ECO:0000313" key="2">
    <source>
        <dbReference type="EMBL" id="KAJ7717569.1"/>
    </source>
</evidence>
<accession>A0AAD7HD07</accession>